<dbReference type="InterPro" id="IPR000182">
    <property type="entry name" value="GNAT_dom"/>
</dbReference>
<dbReference type="AlphaFoldDB" id="A0A1Z4N8K8"/>
<name>A0A1Z4N8K8_9CYAN</name>
<dbReference type="EMBL" id="AP018248">
    <property type="protein sequence ID" value="BAZ02030.1"/>
    <property type="molecule type" value="Genomic_DNA"/>
</dbReference>
<dbReference type="Proteomes" id="UP000218785">
    <property type="component" value="Chromosome"/>
</dbReference>
<keyword evidence="3" id="KW-1185">Reference proteome</keyword>
<gene>
    <name evidence="2" type="ORF">NIES37_60380</name>
</gene>
<proteinExistence type="predicted"/>
<evidence type="ECO:0000259" key="1">
    <source>
        <dbReference type="PROSITE" id="PS51186"/>
    </source>
</evidence>
<reference evidence="2 3" key="1">
    <citation type="submission" date="2017-06" db="EMBL/GenBank/DDBJ databases">
        <title>Genome sequencing of cyanobaciteial culture collection at National Institute for Environmental Studies (NIES).</title>
        <authorList>
            <person name="Hirose Y."/>
            <person name="Shimura Y."/>
            <person name="Fujisawa T."/>
            <person name="Nakamura Y."/>
            <person name="Kawachi M."/>
        </authorList>
    </citation>
    <scope>NUCLEOTIDE SEQUENCE [LARGE SCALE GENOMIC DNA]</scope>
    <source>
        <strain evidence="2 3">NIES-37</strain>
    </source>
</reference>
<dbReference type="CDD" id="cd04301">
    <property type="entry name" value="NAT_SF"/>
    <property type="match status" value="1"/>
</dbReference>
<sequence length="291" mass="33191">MSCDRFQKSFSADSTLSSKLFDLVEDTFPGLTSLAERARELGASWEDASTPFILFDDDVAITHIGVLEIPMYIMGEKVIVGGVHGVCTREGFRRKGYYRQVMNEVMEYCDQRYETLVLTTLEPEYYLPFGFRAVPEHSFKLKCHSTGSINGLRTLDFADVKDIALLHRLLETRVPVSNIVGVVNEKAVFCVDEGSRPLHYFPDLDAIACMEIEDTTLHLYDLVTTQMYPLPKILDRIPQLIEEVVIYFSPDLLNVEDVQAFIYEIEETKLMVRGKFAAEKEKFTLPRSARC</sequence>
<feature type="domain" description="N-acetyltransferase" evidence="1">
    <location>
        <begin position="7"/>
        <end position="156"/>
    </location>
</feature>
<dbReference type="PROSITE" id="PS51186">
    <property type="entry name" value="GNAT"/>
    <property type="match status" value="1"/>
</dbReference>
<dbReference type="InterPro" id="IPR016181">
    <property type="entry name" value="Acyl_CoA_acyltransferase"/>
</dbReference>
<dbReference type="GO" id="GO:0016747">
    <property type="term" value="F:acyltransferase activity, transferring groups other than amino-acyl groups"/>
    <property type="evidence" value="ECO:0007669"/>
    <property type="project" value="InterPro"/>
</dbReference>
<dbReference type="KEGG" id="ttq:NIES37_60380"/>
<evidence type="ECO:0000313" key="2">
    <source>
        <dbReference type="EMBL" id="BAZ02030.1"/>
    </source>
</evidence>
<dbReference type="Pfam" id="PF13527">
    <property type="entry name" value="Acetyltransf_9"/>
    <property type="match status" value="1"/>
</dbReference>
<accession>A0A1Z4N8K8</accession>
<protein>
    <recommendedName>
        <fullName evidence="1">N-acetyltransferase domain-containing protein</fullName>
    </recommendedName>
</protein>
<dbReference type="SUPFAM" id="SSF55729">
    <property type="entry name" value="Acyl-CoA N-acyltransferases (Nat)"/>
    <property type="match status" value="1"/>
</dbReference>
<organism evidence="2 3">
    <name type="scientific">Tolypothrix tenuis PCC 7101</name>
    <dbReference type="NCBI Taxonomy" id="231146"/>
    <lineage>
        <taxon>Bacteria</taxon>
        <taxon>Bacillati</taxon>
        <taxon>Cyanobacteriota</taxon>
        <taxon>Cyanophyceae</taxon>
        <taxon>Nostocales</taxon>
        <taxon>Tolypothrichaceae</taxon>
        <taxon>Tolypothrix</taxon>
    </lineage>
</organism>
<dbReference type="RefSeq" id="WP_096581970.1">
    <property type="nucleotide sequence ID" value="NZ_CAWNJS010000001.1"/>
</dbReference>
<evidence type="ECO:0000313" key="3">
    <source>
        <dbReference type="Proteomes" id="UP000218785"/>
    </source>
</evidence>
<dbReference type="Gene3D" id="3.40.630.30">
    <property type="match status" value="1"/>
</dbReference>